<evidence type="ECO:0000313" key="2">
    <source>
        <dbReference type="Proteomes" id="UP000245956"/>
    </source>
</evidence>
<dbReference type="EMBL" id="LCWV01000007">
    <property type="protein sequence ID" value="PWI71917.1"/>
    <property type="molecule type" value="Genomic_DNA"/>
</dbReference>
<accession>A0A2U3EBN6</accession>
<sequence length="365" mass="41610">MASYLAAITPDRRAAITQITVSGGILRAHQPPRTDPWNPCLAILGQCTSLQIVVLQRFHVQRTRFESLNYPDAESAIAALTKRFIQSVHRLRSIAVLGVARLGCTRRHGFKFELDRAGYKFEWHPDGATRDIYLPASFQPFQIDGVNRTLSMEGRQQLDSAWRSLCSPEEVQMPVNPIHLREFYQQSDLRAFGESRLDPEQGHFVSGRTRSQRRKLADPAQFNSAFFEYRSPPPYVSVDFAKMRLQGDGVTIEVCIRTWEDLSPWMTLDSCLRRHQEESEATVLNRLIARIGHWCSEGSYDMLTVQPHLLLDFVKDRAWADRALERDTVKRINKLEPKFALAMARAQAQRSMREVVGASPSGDTP</sequence>
<evidence type="ECO:0000313" key="1">
    <source>
        <dbReference type="EMBL" id="PWI71917.1"/>
    </source>
</evidence>
<dbReference type="Proteomes" id="UP000245956">
    <property type="component" value="Unassembled WGS sequence"/>
</dbReference>
<dbReference type="AlphaFoldDB" id="A0A2U3EBN6"/>
<organism evidence="1 2">
    <name type="scientific">Purpureocillium lilacinum</name>
    <name type="common">Paecilomyces lilacinus</name>
    <dbReference type="NCBI Taxonomy" id="33203"/>
    <lineage>
        <taxon>Eukaryota</taxon>
        <taxon>Fungi</taxon>
        <taxon>Dikarya</taxon>
        <taxon>Ascomycota</taxon>
        <taxon>Pezizomycotina</taxon>
        <taxon>Sordariomycetes</taxon>
        <taxon>Hypocreomycetidae</taxon>
        <taxon>Hypocreales</taxon>
        <taxon>Ophiocordycipitaceae</taxon>
        <taxon>Purpureocillium</taxon>
    </lineage>
</organism>
<proteinExistence type="predicted"/>
<gene>
    <name evidence="1" type="ORF">PCL_12011</name>
</gene>
<protein>
    <submittedName>
        <fullName evidence="1">Uncharacterized protein</fullName>
    </submittedName>
</protein>
<name>A0A2U3EBN6_PURLI</name>
<reference evidence="1 2" key="1">
    <citation type="journal article" date="2016" name="Front. Microbiol.">
        <title>Genome and transcriptome sequences reveal the specific parasitism of the nematophagous Purpureocillium lilacinum 36-1.</title>
        <authorList>
            <person name="Xie J."/>
            <person name="Li S."/>
            <person name="Mo C."/>
            <person name="Xiao X."/>
            <person name="Peng D."/>
            <person name="Wang G."/>
            <person name="Xiao Y."/>
        </authorList>
    </citation>
    <scope>NUCLEOTIDE SEQUENCE [LARGE SCALE GENOMIC DNA]</scope>
    <source>
        <strain evidence="1 2">36-1</strain>
    </source>
</reference>
<comment type="caution">
    <text evidence="1">The sequence shown here is derived from an EMBL/GenBank/DDBJ whole genome shotgun (WGS) entry which is preliminary data.</text>
</comment>